<dbReference type="AlphaFoldDB" id="A0A4C1Z809"/>
<dbReference type="Proteomes" id="UP000299102">
    <property type="component" value="Unassembled WGS sequence"/>
</dbReference>
<proteinExistence type="predicted"/>
<reference evidence="1 2" key="1">
    <citation type="journal article" date="2019" name="Commun. Biol.">
        <title>The bagworm genome reveals a unique fibroin gene that provides high tensile strength.</title>
        <authorList>
            <person name="Kono N."/>
            <person name="Nakamura H."/>
            <person name="Ohtoshi R."/>
            <person name="Tomita M."/>
            <person name="Numata K."/>
            <person name="Arakawa K."/>
        </authorList>
    </citation>
    <scope>NUCLEOTIDE SEQUENCE [LARGE SCALE GENOMIC DNA]</scope>
</reference>
<accession>A0A4C1Z809</accession>
<keyword evidence="2" id="KW-1185">Reference proteome</keyword>
<dbReference type="EMBL" id="BGZK01001611">
    <property type="protein sequence ID" value="GBP83244.1"/>
    <property type="molecule type" value="Genomic_DNA"/>
</dbReference>
<gene>
    <name evidence="1" type="ORF">EVAR_52045_1</name>
</gene>
<name>A0A4C1Z809_EUMVA</name>
<organism evidence="1 2">
    <name type="scientific">Eumeta variegata</name>
    <name type="common">Bagworm moth</name>
    <name type="synonym">Eumeta japonica</name>
    <dbReference type="NCBI Taxonomy" id="151549"/>
    <lineage>
        <taxon>Eukaryota</taxon>
        <taxon>Metazoa</taxon>
        <taxon>Ecdysozoa</taxon>
        <taxon>Arthropoda</taxon>
        <taxon>Hexapoda</taxon>
        <taxon>Insecta</taxon>
        <taxon>Pterygota</taxon>
        <taxon>Neoptera</taxon>
        <taxon>Endopterygota</taxon>
        <taxon>Lepidoptera</taxon>
        <taxon>Glossata</taxon>
        <taxon>Ditrysia</taxon>
        <taxon>Tineoidea</taxon>
        <taxon>Psychidae</taxon>
        <taxon>Oiketicinae</taxon>
        <taxon>Eumeta</taxon>
    </lineage>
</organism>
<evidence type="ECO:0000313" key="1">
    <source>
        <dbReference type="EMBL" id="GBP83244.1"/>
    </source>
</evidence>
<evidence type="ECO:0000313" key="2">
    <source>
        <dbReference type="Proteomes" id="UP000299102"/>
    </source>
</evidence>
<protein>
    <submittedName>
        <fullName evidence="1">Uncharacterized protein</fullName>
    </submittedName>
</protein>
<sequence length="96" mass="11026">MRQDTAERRPRPRWRLRRAAQLYTGRNGGRPVVRPPVSSTPALWLFAMSIGVDVTRSAVGRLTIIAKAQLVRIVFTLRTMYTIPVNIFDVADREQY</sequence>
<comment type="caution">
    <text evidence="1">The sequence shown here is derived from an EMBL/GenBank/DDBJ whole genome shotgun (WGS) entry which is preliminary data.</text>
</comment>